<evidence type="ECO:0000313" key="4">
    <source>
        <dbReference type="Proteomes" id="UP000355283"/>
    </source>
</evidence>
<feature type="region of interest" description="Disordered" evidence="1">
    <location>
        <begin position="149"/>
        <end position="212"/>
    </location>
</feature>
<organism evidence="3 4">
    <name type="scientific">Nannochloropsis salina CCMP1776</name>
    <dbReference type="NCBI Taxonomy" id="1027361"/>
    <lineage>
        <taxon>Eukaryota</taxon>
        <taxon>Sar</taxon>
        <taxon>Stramenopiles</taxon>
        <taxon>Ochrophyta</taxon>
        <taxon>Eustigmatophyceae</taxon>
        <taxon>Eustigmatales</taxon>
        <taxon>Monodopsidaceae</taxon>
        <taxon>Microchloropsis</taxon>
        <taxon>Microchloropsis salina</taxon>
    </lineage>
</organism>
<keyword evidence="2" id="KW-0472">Membrane</keyword>
<reference evidence="3 4" key="1">
    <citation type="submission" date="2019-01" db="EMBL/GenBank/DDBJ databases">
        <title>Nuclear Genome Assembly of the Microalgal Biofuel strain Nannochloropsis salina CCMP1776.</title>
        <authorList>
            <person name="Hovde B."/>
        </authorList>
    </citation>
    <scope>NUCLEOTIDE SEQUENCE [LARGE SCALE GENOMIC DNA]</scope>
    <source>
        <strain evidence="3 4">CCMP1776</strain>
    </source>
</reference>
<comment type="caution">
    <text evidence="3">The sequence shown here is derived from an EMBL/GenBank/DDBJ whole genome shotgun (WGS) entry which is preliminary data.</text>
</comment>
<evidence type="ECO:0008006" key="5">
    <source>
        <dbReference type="Google" id="ProtNLM"/>
    </source>
</evidence>
<evidence type="ECO:0000256" key="1">
    <source>
        <dbReference type="SAM" id="MobiDB-lite"/>
    </source>
</evidence>
<feature type="transmembrane region" description="Helical" evidence="2">
    <location>
        <begin position="71"/>
        <end position="94"/>
    </location>
</feature>
<gene>
    <name evidence="3" type="ORF">NSK_001303</name>
</gene>
<dbReference type="EMBL" id="SDOX01000005">
    <property type="protein sequence ID" value="TFJ87957.1"/>
    <property type="molecule type" value="Genomic_DNA"/>
</dbReference>
<keyword evidence="2" id="KW-0812">Transmembrane</keyword>
<feature type="region of interest" description="Disordered" evidence="1">
    <location>
        <begin position="105"/>
        <end position="127"/>
    </location>
</feature>
<proteinExistence type="predicted"/>
<protein>
    <recommendedName>
        <fullName evidence="5">Glycine zipper domain-containing protein</fullName>
    </recommendedName>
</protein>
<keyword evidence="4" id="KW-1185">Reference proteome</keyword>
<dbReference type="AlphaFoldDB" id="A0A4D9DC28"/>
<feature type="compositionally biased region" description="Basic and acidic residues" evidence="1">
    <location>
        <begin position="189"/>
        <end position="199"/>
    </location>
</feature>
<evidence type="ECO:0000256" key="2">
    <source>
        <dbReference type="SAM" id="Phobius"/>
    </source>
</evidence>
<dbReference type="Proteomes" id="UP000355283">
    <property type="component" value="Unassembled WGS sequence"/>
</dbReference>
<keyword evidence="2" id="KW-1133">Transmembrane helix</keyword>
<feature type="compositionally biased region" description="Polar residues" evidence="1">
    <location>
        <begin position="201"/>
        <end position="210"/>
    </location>
</feature>
<name>A0A4D9DC28_9STRA</name>
<evidence type="ECO:0000313" key="3">
    <source>
        <dbReference type="EMBL" id="TFJ87957.1"/>
    </source>
</evidence>
<accession>A0A4D9DC28</accession>
<sequence length="327" mass="34048">MPCIQRHTAPFDEDVIEYQFREPVALCSVQVRVGAAVACTVGAMVEGAVGCTVGAMVGAAVGCIIGAMVEAAVGCIVGAVVGAAVGVVVGVVICRTQSGRSAQLSSEQQLLGADRSNPPASLDTPASPLALTVPSVPCSPPLIPHPSSPDLKCLPHGPAVPSTPLSQQPDLDHEAAEQALIVESSINGGEHEPRRREDTEGSNMSTQAQTRKWKAIERSRAVEILQRLALTFVRRQRKRIHLTVKEQEAAPCEADGVMEVAPALGLSGASVTVQALGPCCEARSSSPLAHPTSSVNQTCNAFTPEGDAWEAMRYWKPAGRTSQGGGP</sequence>